<evidence type="ECO:0000313" key="5">
    <source>
        <dbReference type="Proteomes" id="UP000522081"/>
    </source>
</evidence>
<dbReference type="Pfam" id="PF00486">
    <property type="entry name" value="Trans_reg_C"/>
    <property type="match status" value="1"/>
</dbReference>
<organism evidence="4 5">
    <name type="scientific">Novosphingobium marinum</name>
    <dbReference type="NCBI Taxonomy" id="1514948"/>
    <lineage>
        <taxon>Bacteria</taxon>
        <taxon>Pseudomonadati</taxon>
        <taxon>Pseudomonadota</taxon>
        <taxon>Alphaproteobacteria</taxon>
        <taxon>Sphingomonadales</taxon>
        <taxon>Sphingomonadaceae</taxon>
        <taxon>Novosphingobium</taxon>
    </lineage>
</organism>
<gene>
    <name evidence="4" type="ORF">FHS75_003461</name>
</gene>
<dbReference type="GO" id="GO:0006355">
    <property type="term" value="P:regulation of DNA-templated transcription"/>
    <property type="evidence" value="ECO:0007669"/>
    <property type="project" value="InterPro"/>
</dbReference>
<name>A0A7Z0BX64_9SPHN</name>
<dbReference type="GO" id="GO:0003677">
    <property type="term" value="F:DNA binding"/>
    <property type="evidence" value="ECO:0007669"/>
    <property type="project" value="UniProtKB-UniRule"/>
</dbReference>
<dbReference type="PROSITE" id="PS51755">
    <property type="entry name" value="OMPR_PHOB"/>
    <property type="match status" value="1"/>
</dbReference>
<dbReference type="SMART" id="SM00862">
    <property type="entry name" value="Trans_reg_C"/>
    <property type="match status" value="1"/>
</dbReference>
<dbReference type="SUPFAM" id="SSF46894">
    <property type="entry name" value="C-terminal effector domain of the bipartite response regulators"/>
    <property type="match status" value="1"/>
</dbReference>
<comment type="caution">
    <text evidence="4">The sequence shown here is derived from an EMBL/GenBank/DDBJ whole genome shotgun (WGS) entry which is preliminary data.</text>
</comment>
<feature type="DNA-binding region" description="OmpR/PhoB-type" evidence="2">
    <location>
        <begin position="1"/>
        <end position="98"/>
    </location>
</feature>
<dbReference type="Proteomes" id="UP000522081">
    <property type="component" value="Unassembled WGS sequence"/>
</dbReference>
<dbReference type="InterPro" id="IPR001867">
    <property type="entry name" value="OmpR/PhoB-type_DNA-bd"/>
</dbReference>
<dbReference type="InterPro" id="IPR036388">
    <property type="entry name" value="WH-like_DNA-bd_sf"/>
</dbReference>
<keyword evidence="1 2" id="KW-0238">DNA-binding</keyword>
<evidence type="ECO:0000313" key="4">
    <source>
        <dbReference type="EMBL" id="NYH97100.1"/>
    </source>
</evidence>
<dbReference type="Gene3D" id="3.40.50.10070">
    <property type="entry name" value="TolB, N-terminal domain"/>
    <property type="match status" value="1"/>
</dbReference>
<reference evidence="4 5" key="1">
    <citation type="submission" date="2020-07" db="EMBL/GenBank/DDBJ databases">
        <title>Genomic Encyclopedia of Type Strains, Phase IV (KMG-IV): sequencing the most valuable type-strain genomes for metagenomic binning, comparative biology and taxonomic classification.</title>
        <authorList>
            <person name="Goeker M."/>
        </authorList>
    </citation>
    <scope>NUCLEOTIDE SEQUENCE [LARGE SCALE GENOMIC DNA]</scope>
    <source>
        <strain evidence="4 5">DSM 29043</strain>
    </source>
</reference>
<evidence type="ECO:0000256" key="1">
    <source>
        <dbReference type="ARBA" id="ARBA00023125"/>
    </source>
</evidence>
<dbReference type="EMBL" id="JACBZF010000013">
    <property type="protein sequence ID" value="NYH97100.1"/>
    <property type="molecule type" value="Genomic_DNA"/>
</dbReference>
<dbReference type="AlphaFoldDB" id="A0A7Z0BX64"/>
<dbReference type="GO" id="GO:0000160">
    <property type="term" value="P:phosphorelay signal transduction system"/>
    <property type="evidence" value="ECO:0007669"/>
    <property type="project" value="InterPro"/>
</dbReference>
<keyword evidence="5" id="KW-1185">Reference proteome</keyword>
<dbReference type="CDD" id="cd00383">
    <property type="entry name" value="trans_reg_C"/>
    <property type="match status" value="1"/>
</dbReference>
<evidence type="ECO:0000259" key="3">
    <source>
        <dbReference type="PROSITE" id="PS51755"/>
    </source>
</evidence>
<accession>A0A7Z0BX64</accession>
<protein>
    <submittedName>
        <fullName evidence="4">DNA-binding winged helix-turn-helix (WHTH) protein</fullName>
    </submittedName>
</protein>
<evidence type="ECO:0000256" key="2">
    <source>
        <dbReference type="PROSITE-ProRule" id="PRU01091"/>
    </source>
</evidence>
<feature type="non-terminal residue" evidence="4">
    <location>
        <position position="277"/>
    </location>
</feature>
<dbReference type="InterPro" id="IPR016032">
    <property type="entry name" value="Sig_transdc_resp-reg_C-effctor"/>
</dbReference>
<sequence length="277" mass="30525">MIYRFDSFAFDSHAFTLSREGVAVHLQPKVALLLDYLLKNRHRLVSKEELVENLWGARAVSDTVLTGRIAALRKALGDSGAEHRFIRTYYGNGFQFVGTLKGSVEPLAVKENTQDAAGEIEPAAREKPSIAVLPFQVVGDAGTYALLAHAVPDEVISSLAALRWLMVIARGSSFRFQSHMQDLTEIRAALGVTYCVSGSIEPSGDRLAVSVELADTRNSAIIWTGRHECAIADARALRVEILGKVLELPPSGWSRFCFRIWTEGGMEWHGSTSRKRL</sequence>
<feature type="domain" description="OmpR/PhoB-type" evidence="3">
    <location>
        <begin position="1"/>
        <end position="98"/>
    </location>
</feature>
<proteinExistence type="predicted"/>
<dbReference type="Gene3D" id="1.10.10.10">
    <property type="entry name" value="Winged helix-like DNA-binding domain superfamily/Winged helix DNA-binding domain"/>
    <property type="match status" value="1"/>
</dbReference>